<feature type="compositionally biased region" description="Acidic residues" evidence="11">
    <location>
        <begin position="60"/>
        <end position="80"/>
    </location>
</feature>
<dbReference type="AlphaFoldDB" id="X6P9I6"/>
<comment type="catalytic activity">
    <reaction evidence="9">
        <text>L-tyrosyl-[protein] + ATP = O-phospho-L-tyrosyl-[protein] + ADP + H(+)</text>
        <dbReference type="Rhea" id="RHEA:10596"/>
        <dbReference type="Rhea" id="RHEA-COMP:10136"/>
        <dbReference type="Rhea" id="RHEA-COMP:20101"/>
        <dbReference type="ChEBI" id="CHEBI:15378"/>
        <dbReference type="ChEBI" id="CHEBI:30616"/>
        <dbReference type="ChEBI" id="CHEBI:46858"/>
        <dbReference type="ChEBI" id="CHEBI:61978"/>
        <dbReference type="ChEBI" id="CHEBI:456216"/>
        <dbReference type="EC" id="2.7.12.2"/>
    </reaction>
</comment>
<protein>
    <recommendedName>
        <fullName evidence="6">mitogen-activated protein kinase kinase</fullName>
        <ecNumber evidence="6">2.7.12.2</ecNumber>
    </recommendedName>
</protein>
<evidence type="ECO:0000256" key="1">
    <source>
        <dbReference type="ARBA" id="ARBA00022679"/>
    </source>
</evidence>
<dbReference type="InterPro" id="IPR011009">
    <property type="entry name" value="Kinase-like_dom_sf"/>
</dbReference>
<evidence type="ECO:0000256" key="10">
    <source>
        <dbReference type="PROSITE-ProRule" id="PRU10141"/>
    </source>
</evidence>
<dbReference type="InterPro" id="IPR000719">
    <property type="entry name" value="Prot_kinase_dom"/>
</dbReference>
<keyword evidence="2 10" id="KW-0547">Nucleotide-binding</keyword>
<evidence type="ECO:0000256" key="3">
    <source>
        <dbReference type="ARBA" id="ARBA00022777"/>
    </source>
</evidence>
<dbReference type="OrthoDB" id="10252354at2759"/>
<evidence type="ECO:0000313" key="13">
    <source>
        <dbReference type="EMBL" id="ETO35205.1"/>
    </source>
</evidence>
<evidence type="ECO:0000259" key="12">
    <source>
        <dbReference type="PROSITE" id="PS50011"/>
    </source>
</evidence>
<dbReference type="PANTHER" id="PTHR48013">
    <property type="entry name" value="DUAL SPECIFICITY MITOGEN-ACTIVATED PROTEIN KINASE KINASE 5-RELATED"/>
    <property type="match status" value="1"/>
</dbReference>
<dbReference type="Gene3D" id="1.10.510.10">
    <property type="entry name" value="Transferase(Phosphotransferase) domain 1"/>
    <property type="match status" value="1"/>
</dbReference>
<dbReference type="InterPro" id="IPR008271">
    <property type="entry name" value="Ser/Thr_kinase_AS"/>
</dbReference>
<gene>
    <name evidence="13" type="ORF">RFI_01870</name>
</gene>
<keyword evidence="1" id="KW-0808">Transferase</keyword>
<dbReference type="EC" id="2.7.12.2" evidence="6"/>
<dbReference type="Pfam" id="PF00069">
    <property type="entry name" value="Pkinase"/>
    <property type="match status" value="1"/>
</dbReference>
<comment type="catalytic activity">
    <reaction evidence="7">
        <text>L-seryl-[protein] + ATP = O-phospho-L-seryl-[protein] + ADP + H(+)</text>
        <dbReference type="Rhea" id="RHEA:17989"/>
        <dbReference type="Rhea" id="RHEA-COMP:9863"/>
        <dbReference type="Rhea" id="RHEA-COMP:11604"/>
        <dbReference type="ChEBI" id="CHEBI:15378"/>
        <dbReference type="ChEBI" id="CHEBI:29999"/>
        <dbReference type="ChEBI" id="CHEBI:30616"/>
        <dbReference type="ChEBI" id="CHEBI:83421"/>
        <dbReference type="ChEBI" id="CHEBI:456216"/>
        <dbReference type="EC" id="2.7.12.2"/>
    </reaction>
</comment>
<feature type="region of interest" description="Disordered" evidence="11">
    <location>
        <begin position="1"/>
        <end position="126"/>
    </location>
</feature>
<evidence type="ECO:0000256" key="2">
    <source>
        <dbReference type="ARBA" id="ARBA00022741"/>
    </source>
</evidence>
<dbReference type="GO" id="GO:0005524">
    <property type="term" value="F:ATP binding"/>
    <property type="evidence" value="ECO:0007669"/>
    <property type="project" value="UniProtKB-UniRule"/>
</dbReference>
<evidence type="ECO:0000256" key="8">
    <source>
        <dbReference type="ARBA" id="ARBA00049299"/>
    </source>
</evidence>
<comment type="catalytic activity">
    <reaction evidence="8">
        <text>L-threonyl-[protein] + ATP = O-phospho-L-threonyl-[protein] + ADP + H(+)</text>
        <dbReference type="Rhea" id="RHEA:46608"/>
        <dbReference type="Rhea" id="RHEA-COMP:11060"/>
        <dbReference type="Rhea" id="RHEA-COMP:11605"/>
        <dbReference type="ChEBI" id="CHEBI:15378"/>
        <dbReference type="ChEBI" id="CHEBI:30013"/>
        <dbReference type="ChEBI" id="CHEBI:30616"/>
        <dbReference type="ChEBI" id="CHEBI:61977"/>
        <dbReference type="ChEBI" id="CHEBI:456216"/>
        <dbReference type="EC" id="2.7.12.2"/>
    </reaction>
</comment>
<dbReference type="OMA" id="HSAWIED"/>
<keyword evidence="3 13" id="KW-0418">Kinase</keyword>
<dbReference type="Proteomes" id="UP000023152">
    <property type="component" value="Unassembled WGS sequence"/>
</dbReference>
<feature type="binding site" evidence="10">
    <location>
        <position position="298"/>
    </location>
    <ligand>
        <name>ATP</name>
        <dbReference type="ChEBI" id="CHEBI:30616"/>
    </ligand>
</feature>
<dbReference type="PROSITE" id="PS00107">
    <property type="entry name" value="PROTEIN_KINASE_ATP"/>
    <property type="match status" value="1"/>
</dbReference>
<keyword evidence="14" id="KW-1185">Reference proteome</keyword>
<accession>X6P9I6</accession>
<evidence type="ECO:0000256" key="9">
    <source>
        <dbReference type="ARBA" id="ARBA00051693"/>
    </source>
</evidence>
<dbReference type="GO" id="GO:0004708">
    <property type="term" value="F:MAP kinase kinase activity"/>
    <property type="evidence" value="ECO:0007669"/>
    <property type="project" value="UniProtKB-EC"/>
</dbReference>
<feature type="compositionally biased region" description="Basic and acidic residues" evidence="11">
    <location>
        <begin position="82"/>
        <end position="102"/>
    </location>
</feature>
<comment type="similarity">
    <text evidence="5">Belongs to the protein kinase superfamily. STE Ser/Thr protein kinase family. MAP kinase kinase subfamily.</text>
</comment>
<evidence type="ECO:0000256" key="11">
    <source>
        <dbReference type="SAM" id="MobiDB-lite"/>
    </source>
</evidence>
<organism evidence="13 14">
    <name type="scientific">Reticulomyxa filosa</name>
    <dbReference type="NCBI Taxonomy" id="46433"/>
    <lineage>
        <taxon>Eukaryota</taxon>
        <taxon>Sar</taxon>
        <taxon>Rhizaria</taxon>
        <taxon>Retaria</taxon>
        <taxon>Foraminifera</taxon>
        <taxon>Monothalamids</taxon>
        <taxon>Reticulomyxidae</taxon>
        <taxon>Reticulomyxa</taxon>
    </lineage>
</organism>
<dbReference type="EMBL" id="ASPP01001856">
    <property type="protein sequence ID" value="ETO35205.1"/>
    <property type="molecule type" value="Genomic_DNA"/>
</dbReference>
<feature type="compositionally biased region" description="Basic and acidic residues" evidence="11">
    <location>
        <begin position="203"/>
        <end position="224"/>
    </location>
</feature>
<dbReference type="PROSITE" id="PS50011">
    <property type="entry name" value="PROTEIN_KINASE_DOM"/>
    <property type="match status" value="1"/>
</dbReference>
<dbReference type="PROSITE" id="PS00108">
    <property type="entry name" value="PROTEIN_KINASE_ST"/>
    <property type="match status" value="1"/>
</dbReference>
<feature type="region of interest" description="Disordered" evidence="11">
    <location>
        <begin position="199"/>
        <end position="227"/>
    </location>
</feature>
<feature type="domain" description="Protein kinase" evidence="12">
    <location>
        <begin position="269"/>
        <end position="515"/>
    </location>
</feature>
<evidence type="ECO:0000256" key="7">
    <source>
        <dbReference type="ARBA" id="ARBA00049014"/>
    </source>
</evidence>
<evidence type="ECO:0000256" key="6">
    <source>
        <dbReference type="ARBA" id="ARBA00038999"/>
    </source>
</evidence>
<evidence type="ECO:0000313" key="14">
    <source>
        <dbReference type="Proteomes" id="UP000023152"/>
    </source>
</evidence>
<evidence type="ECO:0000256" key="5">
    <source>
        <dbReference type="ARBA" id="ARBA00038035"/>
    </source>
</evidence>
<dbReference type="SUPFAM" id="SSF56112">
    <property type="entry name" value="Protein kinase-like (PK-like)"/>
    <property type="match status" value="1"/>
</dbReference>
<dbReference type="SMART" id="SM00220">
    <property type="entry name" value="S_TKc"/>
    <property type="match status" value="1"/>
</dbReference>
<keyword evidence="4 10" id="KW-0067">ATP-binding</keyword>
<sequence length="623" mass="70549">MVSDHLKLNNVLTEDDNEESGTSLDTEGSHGELHGIDNREMDIIELNDDDNGNETGHDNDNDDDDDDDDNNNDNDNDNDNDNNNREESPMEAMDHGLEHKETGPNAAATSGKWEFTRSDTKSTYDDEFDEKELDEFTRQLSVHSLKLHNTESMRRMEMEEAGEIIQEDVAITTHSRTHSQSQSQSKSKSQSFANVLNGLNFDQDDHTDNEHDHDHDHDHDRDVIRPNNLGLSLERPSISSMDDQDVSPRLDDESLHNIYPIFPIEEFAIMPDERLGRGASGVVVKAFHLISCKVVAIKATRSTLKSIQEQTNQEINVLTTMKNSNYIIDMIRFGRDPENNAVKIALEYMDGGSLRDYICSHADTPCSETVVQYVSHNILHALKELHQHSFVHNDIKPGNILYSLSGDVKLSDFGTVLKIESPQSKLTVNCGTTKYLAPEKDHDCQVRYDTKADIWSFGLTIYELSTSSLIHDDTPPSSLCSNPPQLNPLSFSKECCDFNPDERPTAEELLQHPFLRNVNDHSKIPMGTVAPKITDLKFMVYALIEYYAKQIPIPINSNVRNSLDKKRKSKELSLSAPYSPKDKDEDMQKLVNMANYCNCAWEAVQDRIVYVATKISNKMSKHY</sequence>
<dbReference type="PANTHER" id="PTHR48013:SF9">
    <property type="entry name" value="DUAL SPECIFICITY MITOGEN-ACTIVATED PROTEIN KINASE KINASE 5"/>
    <property type="match status" value="1"/>
</dbReference>
<dbReference type="InterPro" id="IPR017441">
    <property type="entry name" value="Protein_kinase_ATP_BS"/>
</dbReference>
<proteinExistence type="inferred from homology"/>
<feature type="compositionally biased region" description="Basic and acidic residues" evidence="11">
    <location>
        <begin position="114"/>
        <end position="124"/>
    </location>
</feature>
<feature type="compositionally biased region" description="Basic and acidic residues" evidence="11">
    <location>
        <begin position="27"/>
        <end position="42"/>
    </location>
</feature>
<feature type="compositionally biased region" description="Acidic residues" evidence="11">
    <location>
        <begin position="43"/>
        <end position="52"/>
    </location>
</feature>
<reference evidence="13 14" key="1">
    <citation type="journal article" date="2013" name="Curr. Biol.">
        <title>The Genome of the Foraminiferan Reticulomyxa filosa.</title>
        <authorList>
            <person name="Glockner G."/>
            <person name="Hulsmann N."/>
            <person name="Schleicher M."/>
            <person name="Noegel A.A."/>
            <person name="Eichinger L."/>
            <person name="Gallinger C."/>
            <person name="Pawlowski J."/>
            <person name="Sierra R."/>
            <person name="Euteneuer U."/>
            <person name="Pillet L."/>
            <person name="Moustafa A."/>
            <person name="Platzer M."/>
            <person name="Groth M."/>
            <person name="Szafranski K."/>
            <person name="Schliwa M."/>
        </authorList>
    </citation>
    <scope>NUCLEOTIDE SEQUENCE [LARGE SCALE GENOMIC DNA]</scope>
</reference>
<evidence type="ECO:0000256" key="4">
    <source>
        <dbReference type="ARBA" id="ARBA00022840"/>
    </source>
</evidence>
<comment type="caution">
    <text evidence="13">The sequence shown here is derived from an EMBL/GenBank/DDBJ whole genome shotgun (WGS) entry which is preliminary data.</text>
</comment>
<name>X6P9I6_RETFI</name>